<feature type="region of interest" description="Disordered" evidence="1">
    <location>
        <begin position="1"/>
        <end position="414"/>
    </location>
</feature>
<evidence type="ECO:0000313" key="2">
    <source>
        <dbReference type="EMBL" id="KAJ8449664.1"/>
    </source>
</evidence>
<gene>
    <name evidence="2" type="ORF">Cgig2_001320</name>
</gene>
<dbReference type="PANTHER" id="PTHR34660:SF3">
    <property type="entry name" value="RRM DOMAIN-CONTAINING PROTEIN"/>
    <property type="match status" value="1"/>
</dbReference>
<dbReference type="EMBL" id="JAKOGI010000019">
    <property type="protein sequence ID" value="KAJ8449664.1"/>
    <property type="molecule type" value="Genomic_DNA"/>
</dbReference>
<dbReference type="OrthoDB" id="1913135at2759"/>
<feature type="compositionally biased region" description="Pro residues" evidence="1">
    <location>
        <begin position="1"/>
        <end position="11"/>
    </location>
</feature>
<feature type="compositionally biased region" description="Basic and acidic residues" evidence="1">
    <location>
        <begin position="328"/>
        <end position="339"/>
    </location>
</feature>
<feature type="region of interest" description="Disordered" evidence="1">
    <location>
        <begin position="477"/>
        <end position="504"/>
    </location>
</feature>
<feature type="compositionally biased region" description="Basic and acidic residues" evidence="1">
    <location>
        <begin position="265"/>
        <end position="318"/>
    </location>
</feature>
<feature type="compositionally biased region" description="Basic and acidic residues" evidence="1">
    <location>
        <begin position="218"/>
        <end position="234"/>
    </location>
</feature>
<keyword evidence="3" id="KW-1185">Reference proteome</keyword>
<dbReference type="PANTHER" id="PTHR34660">
    <property type="entry name" value="MYB-LIKE PROTEIN X"/>
    <property type="match status" value="1"/>
</dbReference>
<feature type="compositionally biased region" description="Basic and acidic residues" evidence="1">
    <location>
        <begin position="94"/>
        <end position="113"/>
    </location>
</feature>
<feature type="compositionally biased region" description="Basic residues" evidence="1">
    <location>
        <begin position="76"/>
        <end position="93"/>
    </location>
</feature>
<evidence type="ECO:0000313" key="3">
    <source>
        <dbReference type="Proteomes" id="UP001153076"/>
    </source>
</evidence>
<proteinExistence type="predicted"/>
<comment type="caution">
    <text evidence="2">The sequence shown here is derived from an EMBL/GenBank/DDBJ whole genome shotgun (WGS) entry which is preliminary data.</text>
</comment>
<feature type="compositionally biased region" description="Basic and acidic residues" evidence="1">
    <location>
        <begin position="347"/>
        <end position="356"/>
    </location>
</feature>
<feature type="compositionally biased region" description="Polar residues" evidence="1">
    <location>
        <begin position="357"/>
        <end position="378"/>
    </location>
</feature>
<evidence type="ECO:0000256" key="1">
    <source>
        <dbReference type="SAM" id="MobiDB-lite"/>
    </source>
</evidence>
<name>A0A9Q1KVI4_9CARY</name>
<accession>A0A9Q1KVI4</accession>
<dbReference type="Proteomes" id="UP001153076">
    <property type="component" value="Unassembled WGS sequence"/>
</dbReference>
<feature type="compositionally biased region" description="Basic and acidic residues" evidence="1">
    <location>
        <begin position="127"/>
        <end position="144"/>
    </location>
</feature>
<reference evidence="2" key="1">
    <citation type="submission" date="2022-04" db="EMBL/GenBank/DDBJ databases">
        <title>Carnegiea gigantea Genome sequencing and assembly v2.</title>
        <authorList>
            <person name="Copetti D."/>
            <person name="Sanderson M.J."/>
            <person name="Burquez A."/>
            <person name="Wojciechowski M.F."/>
        </authorList>
    </citation>
    <scope>NUCLEOTIDE SEQUENCE</scope>
    <source>
        <strain evidence="2">SGP5-SGP5p</strain>
        <tissue evidence="2">Aerial part</tissue>
    </source>
</reference>
<organism evidence="2 3">
    <name type="scientific">Carnegiea gigantea</name>
    <dbReference type="NCBI Taxonomy" id="171969"/>
    <lineage>
        <taxon>Eukaryota</taxon>
        <taxon>Viridiplantae</taxon>
        <taxon>Streptophyta</taxon>
        <taxon>Embryophyta</taxon>
        <taxon>Tracheophyta</taxon>
        <taxon>Spermatophyta</taxon>
        <taxon>Magnoliopsida</taxon>
        <taxon>eudicotyledons</taxon>
        <taxon>Gunneridae</taxon>
        <taxon>Pentapetalae</taxon>
        <taxon>Caryophyllales</taxon>
        <taxon>Cactineae</taxon>
        <taxon>Cactaceae</taxon>
        <taxon>Cactoideae</taxon>
        <taxon>Echinocereeae</taxon>
        <taxon>Carnegiea</taxon>
    </lineage>
</organism>
<dbReference type="AlphaFoldDB" id="A0A9Q1KVI4"/>
<feature type="compositionally biased region" description="Basic and acidic residues" evidence="1">
    <location>
        <begin position="55"/>
        <end position="75"/>
    </location>
</feature>
<sequence length="576" mass="64882">MSRCFPFPPPGYERKTITDDPDLLKKVLANGPQLEIWDLKVEEKHREKKHKKEKRDKEKKEGKEKREKERSDEKHREKKDKKDKHKDKKKDKEKHRDKDKHKTDCFPSDEKRLVGVPGPQIPVPSETSKDRANDRSAVLVEKRVAGLSASQNGERGAENSHVAPETQSIKYATEMGWRSTDDEKRTISQMPDRNVGTERKKDGLVNFTGKSPGSVVDGMERSKEKASLDRRMNERAVSGDARFSGSARAPNSVGMVQNRVGIARPMERKIDQRMEGKERNREKEGDDGKVEKRKENDREKPTSKENEREKERRKEDTVKATMPTSEQKQIELSRMEHGSKNHVLKSGVKDGSKKDFSGTQNSGLQNIPRHSNHSSGAVNNPGKRKGIGLNGIHDEHISGPNKLARTTTSTHPSVMENGRSMEACQSSAALAPATQRLPLTAKVDPTLAPNDPQRLPQPVNMNIKVDAKERKINGMITQPSSQSTAKAERKPDASFATARPPHPDTKYLGQLLSVPKLDEWSGFDDQEWLFSSSHSSETRKKPEVESSGDDNTPQVWAKALWLEPVDIHALPYVIPH</sequence>
<feature type="compositionally biased region" description="Basic and acidic residues" evidence="1">
    <location>
        <begin position="12"/>
        <end position="25"/>
    </location>
</feature>
<feature type="region of interest" description="Disordered" evidence="1">
    <location>
        <begin position="531"/>
        <end position="552"/>
    </location>
</feature>
<protein>
    <submittedName>
        <fullName evidence="2">Uncharacterized protein</fullName>
    </submittedName>
</protein>